<evidence type="ECO:0000313" key="9">
    <source>
        <dbReference type="EMBL" id="GHO84413.1"/>
    </source>
</evidence>
<evidence type="ECO:0000256" key="4">
    <source>
        <dbReference type="ARBA" id="ARBA00022692"/>
    </source>
</evidence>
<dbReference type="InterPro" id="IPR000515">
    <property type="entry name" value="MetI-like"/>
</dbReference>
<evidence type="ECO:0000313" key="10">
    <source>
        <dbReference type="Proteomes" id="UP000635565"/>
    </source>
</evidence>
<proteinExistence type="inferred from homology"/>
<keyword evidence="3" id="KW-1003">Cell membrane</keyword>
<keyword evidence="4 7" id="KW-0812">Transmembrane</keyword>
<comment type="subcellular location">
    <subcellularLocation>
        <location evidence="1 7">Cell membrane</location>
        <topology evidence="1 7">Multi-pass membrane protein</topology>
    </subcellularLocation>
</comment>
<protein>
    <submittedName>
        <fullName evidence="9">ABC transporter permease</fullName>
    </submittedName>
</protein>
<dbReference type="PROSITE" id="PS50928">
    <property type="entry name" value="ABC_TM1"/>
    <property type="match status" value="1"/>
</dbReference>
<feature type="domain" description="ABC transmembrane type-1" evidence="8">
    <location>
        <begin position="86"/>
        <end position="301"/>
    </location>
</feature>
<feature type="transmembrane region" description="Helical" evidence="7">
    <location>
        <begin position="24"/>
        <end position="53"/>
    </location>
</feature>
<organism evidence="9 10">
    <name type="scientific">Dictyobacter formicarum</name>
    <dbReference type="NCBI Taxonomy" id="2778368"/>
    <lineage>
        <taxon>Bacteria</taxon>
        <taxon>Bacillati</taxon>
        <taxon>Chloroflexota</taxon>
        <taxon>Ktedonobacteria</taxon>
        <taxon>Ktedonobacterales</taxon>
        <taxon>Dictyobacteraceae</taxon>
        <taxon>Dictyobacter</taxon>
    </lineage>
</organism>
<feature type="transmembrane region" description="Helical" evidence="7">
    <location>
        <begin position="91"/>
        <end position="111"/>
    </location>
</feature>
<keyword evidence="6 7" id="KW-0472">Membrane</keyword>
<evidence type="ECO:0000256" key="6">
    <source>
        <dbReference type="ARBA" id="ARBA00023136"/>
    </source>
</evidence>
<evidence type="ECO:0000259" key="8">
    <source>
        <dbReference type="PROSITE" id="PS50928"/>
    </source>
</evidence>
<dbReference type="RefSeq" id="WP_201362035.1">
    <property type="nucleotide sequence ID" value="NZ_BNJJ01000006.1"/>
</dbReference>
<feature type="transmembrane region" description="Helical" evidence="7">
    <location>
        <begin position="123"/>
        <end position="143"/>
    </location>
</feature>
<dbReference type="PANTHER" id="PTHR30193">
    <property type="entry name" value="ABC TRANSPORTER PERMEASE PROTEIN"/>
    <property type="match status" value="1"/>
</dbReference>
<dbReference type="SUPFAM" id="SSF161098">
    <property type="entry name" value="MetI-like"/>
    <property type="match status" value="1"/>
</dbReference>
<feature type="transmembrane region" description="Helical" evidence="7">
    <location>
        <begin position="280"/>
        <end position="302"/>
    </location>
</feature>
<evidence type="ECO:0000256" key="5">
    <source>
        <dbReference type="ARBA" id="ARBA00022989"/>
    </source>
</evidence>
<evidence type="ECO:0000256" key="1">
    <source>
        <dbReference type="ARBA" id="ARBA00004651"/>
    </source>
</evidence>
<accession>A0ABQ3VFI4</accession>
<dbReference type="CDD" id="cd06261">
    <property type="entry name" value="TM_PBP2"/>
    <property type="match status" value="1"/>
</dbReference>
<sequence length="313" mass="35391">MNRTIRSIGRRTARTSYWRRRDQLVGWAFSAPALFLLLTFLIVPFVMALGFSFTNQRLVAGPLPTQFVGWRNYLQLLQDDTLHRALFNNSLFGWVVVPVQTGLALFLALLINQKLRGVTIFRLIYFSPVVTPLVVVSVVWAFLYNPGQGLMNAFIKTVSFGYLGPYTWLNDGNLALPAIMLLTIWQGVGFQMIVYLAGLLTIPESLYETARVDGAGRWQQFWHITFPQLSNTTFFVVIATTVQAFKLYTQIEVLTQGGPANATVTVVWYMVHQSIRDLRVGYASAIAVVIFFLVIMRIVLILRSVLLTEAKEV</sequence>
<keyword evidence="10" id="KW-1185">Reference proteome</keyword>
<evidence type="ECO:0000256" key="2">
    <source>
        <dbReference type="ARBA" id="ARBA00022448"/>
    </source>
</evidence>
<keyword evidence="5 7" id="KW-1133">Transmembrane helix</keyword>
<gene>
    <name evidence="9" type="ORF">KSZ_24190</name>
</gene>
<comment type="caution">
    <text evidence="9">The sequence shown here is derived from an EMBL/GenBank/DDBJ whole genome shotgun (WGS) entry which is preliminary data.</text>
</comment>
<dbReference type="Pfam" id="PF00528">
    <property type="entry name" value="BPD_transp_1"/>
    <property type="match status" value="1"/>
</dbReference>
<evidence type="ECO:0000256" key="3">
    <source>
        <dbReference type="ARBA" id="ARBA00022475"/>
    </source>
</evidence>
<dbReference type="InterPro" id="IPR051393">
    <property type="entry name" value="ABC_transporter_permease"/>
</dbReference>
<keyword evidence="2 7" id="KW-0813">Transport</keyword>
<dbReference type="Proteomes" id="UP000635565">
    <property type="component" value="Unassembled WGS sequence"/>
</dbReference>
<dbReference type="PANTHER" id="PTHR30193:SF37">
    <property type="entry name" value="INNER MEMBRANE ABC TRANSPORTER PERMEASE PROTEIN YCJO"/>
    <property type="match status" value="1"/>
</dbReference>
<comment type="similarity">
    <text evidence="7">Belongs to the binding-protein-dependent transport system permease family.</text>
</comment>
<reference evidence="9 10" key="1">
    <citation type="journal article" date="2021" name="Int. J. Syst. Evol. Microbiol.">
        <title>Reticulibacter mediterranei gen. nov., sp. nov., within the new family Reticulibacteraceae fam. nov., and Ktedonospora formicarum gen. nov., sp. nov., Ktedonobacter robiniae sp. nov., Dictyobacter formicarum sp. nov. and Dictyobacter arantiisoli sp. nov., belonging to the class Ktedonobacteria.</title>
        <authorList>
            <person name="Yabe S."/>
            <person name="Zheng Y."/>
            <person name="Wang C.M."/>
            <person name="Sakai Y."/>
            <person name="Abe K."/>
            <person name="Yokota A."/>
            <person name="Donadio S."/>
            <person name="Cavaletti L."/>
            <person name="Monciardini P."/>
        </authorList>
    </citation>
    <scope>NUCLEOTIDE SEQUENCE [LARGE SCALE GENOMIC DNA]</scope>
    <source>
        <strain evidence="9 10">SOSP1-9</strain>
    </source>
</reference>
<feature type="transmembrane region" description="Helical" evidence="7">
    <location>
        <begin position="174"/>
        <end position="202"/>
    </location>
</feature>
<dbReference type="Gene3D" id="1.10.3720.10">
    <property type="entry name" value="MetI-like"/>
    <property type="match status" value="1"/>
</dbReference>
<dbReference type="EMBL" id="BNJJ01000006">
    <property type="protein sequence ID" value="GHO84413.1"/>
    <property type="molecule type" value="Genomic_DNA"/>
</dbReference>
<evidence type="ECO:0000256" key="7">
    <source>
        <dbReference type="RuleBase" id="RU363032"/>
    </source>
</evidence>
<dbReference type="InterPro" id="IPR035906">
    <property type="entry name" value="MetI-like_sf"/>
</dbReference>
<name>A0ABQ3VFI4_9CHLR</name>